<evidence type="ECO:0000313" key="7">
    <source>
        <dbReference type="EMBL" id="MDU8887004.1"/>
    </source>
</evidence>
<dbReference type="InterPro" id="IPR007452">
    <property type="entry name" value="TamB_C"/>
</dbReference>
<evidence type="ECO:0000256" key="1">
    <source>
        <dbReference type="ARBA" id="ARBA00004167"/>
    </source>
</evidence>
<organism evidence="7 8">
    <name type="scientific">Gilvirhabdus luticola</name>
    <dbReference type="NCBI Taxonomy" id="3079858"/>
    <lineage>
        <taxon>Bacteria</taxon>
        <taxon>Pseudomonadati</taxon>
        <taxon>Bacteroidota</taxon>
        <taxon>Flavobacteriia</taxon>
        <taxon>Flavobacteriales</taxon>
        <taxon>Flavobacteriaceae</taxon>
        <taxon>Gilvirhabdus</taxon>
    </lineage>
</organism>
<dbReference type="EMBL" id="JAWHTF010000008">
    <property type="protein sequence ID" value="MDU8887004.1"/>
    <property type="molecule type" value="Genomic_DNA"/>
</dbReference>
<comment type="caution">
    <text evidence="7">The sequence shown here is derived from an EMBL/GenBank/DDBJ whole genome shotgun (WGS) entry which is preliminary data.</text>
</comment>
<comment type="subcellular location">
    <subcellularLocation>
        <location evidence="1">Membrane</location>
        <topology evidence="1">Single-pass membrane protein</topology>
    </subcellularLocation>
</comment>
<keyword evidence="8" id="KW-1185">Reference proteome</keyword>
<feature type="domain" description="Translocation and assembly module TamB C-terminal" evidence="6">
    <location>
        <begin position="1003"/>
        <end position="1419"/>
    </location>
</feature>
<evidence type="ECO:0000259" key="6">
    <source>
        <dbReference type="Pfam" id="PF04357"/>
    </source>
</evidence>
<evidence type="ECO:0000256" key="5">
    <source>
        <dbReference type="SAM" id="MobiDB-lite"/>
    </source>
</evidence>
<evidence type="ECO:0000313" key="8">
    <source>
        <dbReference type="Proteomes" id="UP001268651"/>
    </source>
</evidence>
<dbReference type="Pfam" id="PF04357">
    <property type="entry name" value="TamB"/>
    <property type="match status" value="1"/>
</dbReference>
<evidence type="ECO:0000256" key="3">
    <source>
        <dbReference type="ARBA" id="ARBA00022989"/>
    </source>
</evidence>
<sequence>MLLFIILVLFLSIPAVQTQLGKKATKKLNEEFGTNINIGKVGLQFNGDVELKNIYIQDYKKDTLININELNTSILSFKNLYEGKLAFGDIDIIGLFFNIKTYKDTDETNLDVFVAKFEDDNPRKEKSTFLFSSSDVSIYDSTFKLTNENKENSDGLNFKDLNINATNFLINGSDVSARINTLAFVDSRGLVMKNMTTNFVYTLQDMTFAKLDIKTIDSELKGDVKFEYKREDLQFFTDSVKVSANFKDANIALSELNTFYNEFGQNQKAKISVNLSGTLNNLSAKNLYVNTSRRTRIYGNILFKNLFNSSENNFYMNGNFRDLSSNYRDLKDLLPNVLGEAIPSSFDRLGNFTIVGNSQITPSTINAVLVIDTDLGLINSNLKLTNINDIDNASYEGKVIFDKFNIGTFMENPKLKRTSLNLDVNGSGFTRKNINTNLNGVIDFIEYNNYSYSNLVASGNLRDNVFNGKLVSNDINFMFNFDGLADLSQDVYTFDFVANVQRADLRILNFTKENQTSIFKGIVDMKMKGTNINDAFGDISFNNTYYKNDIDEYFFKDFQLTSRFTEEGIRHINVNSPDITEGYLSGKFLFEDIGNLFENALGSIYTNYVPYKVKTNQYIDFNFKIYNKIVEIFYPELELGKNTFIRGRVESDEKGFKLTFRSPKITLFDYFADNIEIKVDNKNPLFNTYIDIDSIKTKYYNVSKFNLINVTLNDTLFMRSEFKGGKSNKDMYNLSFYHTINKNNQSVVGFKKSDITFKNNTWFINELQNKLNKVTFDKSLNNFNIDEFVMNHNNEEIKLLGIIKDSTYKDIKLNFKDVDLAKITPPIDSLSLAGNVNGKLDILQNNGVYLPNSSVTIDDFIVNDYHLGSFDAKIKGNESLTNYVVDISIKDDIAQSFKAFGNINVVKNASTIDVDLDFNDFNLEPLNPFGQGVISNIRGIIDGRAKVVGSLKKPDIIGQLTLNETGLSVPYLNIDYQIKDNSKVKLEDQSFIFDNVELTDTAFNTKGLLDGYLNHDNLSEWALGLTISSPRILVLNTEETEESLYYGTGFLGGSASIIGPTEELVINVTGETEKGTVFKIPLNDTESFGDNSFIHFLTPEEKRARLQGKEVVYKDIKGLELDFNLDVTEDAEIELLLDKNTGSTIVGRGIGGMLVEINTNGKFNIYGDFSVFEGVYNFLYGGVVQKKFIVEPGGTLAWEGNPMNALINIKAIYETTANPSPLLDNPINRSIPVKVGITLSGQLAKPEPDFSFEFPTANSTVRSELQYRLDSKDERDNQALYLLTTGSFSSGLNNINPYGTLTERLTGIVNSLFTNNDNKLQVGINYENAEKTPEYQSDAKLGLNIQTRISDRVLINGNVGVPIGGVSETVIAGDVEIDFLLNEDGTLTAKVFNRENSIQNFGEEIGYTQGVGISYTVEFDTFKELIQKIVKSSKKKEENIQDKETNIENTSENPLPDFVNFKSDSDAKN</sequence>
<feature type="region of interest" description="Disordered" evidence="5">
    <location>
        <begin position="1433"/>
        <end position="1469"/>
    </location>
</feature>
<keyword evidence="2" id="KW-0812">Transmembrane</keyword>
<protein>
    <submittedName>
        <fullName evidence="7">Translocation/assembly module TamB domain-containing protein</fullName>
    </submittedName>
</protein>
<feature type="compositionally biased region" description="Basic and acidic residues" evidence="5">
    <location>
        <begin position="1435"/>
        <end position="1446"/>
    </location>
</feature>
<name>A0ABU3U9A7_9FLAO</name>
<dbReference type="RefSeq" id="WP_316663102.1">
    <property type="nucleotide sequence ID" value="NZ_JAWHTF010000008.1"/>
</dbReference>
<accession>A0ABU3U9A7</accession>
<proteinExistence type="predicted"/>
<keyword evidence="4" id="KW-0472">Membrane</keyword>
<reference evidence="7 8" key="1">
    <citation type="submission" date="2023-10" db="EMBL/GenBank/DDBJ databases">
        <title>Marimonas sp. nov. isolated from tidal mud flat.</title>
        <authorList>
            <person name="Jaincy N.J."/>
            <person name="Srinivasan S."/>
            <person name="Lee S.-S."/>
        </authorList>
    </citation>
    <scope>NUCLEOTIDE SEQUENCE [LARGE SCALE GENOMIC DNA]</scope>
    <source>
        <strain evidence="7 8">MJ-SS3</strain>
    </source>
</reference>
<evidence type="ECO:0000256" key="2">
    <source>
        <dbReference type="ARBA" id="ARBA00022692"/>
    </source>
</evidence>
<dbReference type="Proteomes" id="UP001268651">
    <property type="component" value="Unassembled WGS sequence"/>
</dbReference>
<evidence type="ECO:0000256" key="4">
    <source>
        <dbReference type="ARBA" id="ARBA00023136"/>
    </source>
</evidence>
<gene>
    <name evidence="7" type="ORF">RXV94_12615</name>
</gene>
<keyword evidence="3" id="KW-1133">Transmembrane helix</keyword>